<feature type="transmembrane region" description="Helical" evidence="1">
    <location>
        <begin position="103"/>
        <end position="122"/>
    </location>
</feature>
<dbReference type="Proteomes" id="UP000229641">
    <property type="component" value="Unassembled WGS sequence"/>
</dbReference>
<keyword evidence="1" id="KW-0812">Transmembrane</keyword>
<reference evidence="2 3" key="1">
    <citation type="submission" date="2017-09" db="EMBL/GenBank/DDBJ databases">
        <title>Depth-based differentiation of microbial function through sediment-hosted aquifers and enrichment of novel symbionts in the deep terrestrial subsurface.</title>
        <authorList>
            <person name="Probst A.J."/>
            <person name="Ladd B."/>
            <person name="Jarett J.K."/>
            <person name="Geller-Mcgrath D.E."/>
            <person name="Sieber C.M."/>
            <person name="Emerson J.B."/>
            <person name="Anantharaman K."/>
            <person name="Thomas B.C."/>
            <person name="Malmstrom R."/>
            <person name="Stieglmeier M."/>
            <person name="Klingl A."/>
            <person name="Woyke T."/>
            <person name="Ryan C.M."/>
            <person name="Banfield J.F."/>
        </authorList>
    </citation>
    <scope>NUCLEOTIDE SEQUENCE [LARGE SCALE GENOMIC DNA]</scope>
    <source>
        <strain evidence="2">CG11_big_fil_rev_8_21_14_0_20_42_13</strain>
    </source>
</reference>
<keyword evidence="1" id="KW-1133">Transmembrane helix</keyword>
<dbReference type="AlphaFoldDB" id="A0A2H0LYZ8"/>
<feature type="transmembrane region" description="Helical" evidence="1">
    <location>
        <begin position="134"/>
        <end position="154"/>
    </location>
</feature>
<organism evidence="2 3">
    <name type="scientific">Candidatus Ghiorseimicrobium undicola</name>
    <dbReference type="NCBI Taxonomy" id="1974746"/>
    <lineage>
        <taxon>Bacteria</taxon>
        <taxon>Pseudomonadati</taxon>
        <taxon>Candidatus Omnitrophota</taxon>
        <taxon>Candidatus Ghiorseimicrobium</taxon>
    </lineage>
</organism>
<feature type="transmembrane region" description="Helical" evidence="1">
    <location>
        <begin position="62"/>
        <end position="83"/>
    </location>
</feature>
<evidence type="ECO:0000313" key="2">
    <source>
        <dbReference type="EMBL" id="PIQ89602.1"/>
    </source>
</evidence>
<feature type="transmembrane region" description="Helical" evidence="1">
    <location>
        <begin position="166"/>
        <end position="185"/>
    </location>
</feature>
<gene>
    <name evidence="2" type="ORF">COV72_01950</name>
</gene>
<dbReference type="EMBL" id="PCWA01000030">
    <property type="protein sequence ID" value="PIQ89602.1"/>
    <property type="molecule type" value="Genomic_DNA"/>
</dbReference>
<sequence>MAGSDKKEARKFLPKDNRGYSNKVTAVLKLIIVLLILPVLVAHTRGLLNTLSTLESRLVVSFWFGVFVFFLIDLIIFKLNGLYKGGQKIIEAVFRFFAPLFKFAPYVLPIYTIIILVFSLAMDFFGGISSNQNMLMNLCAFSTVLHLVYTADAFRSRQSDFLKAGHFFTISLIYLCNLFVLAFAIDRILPNSSFFASFFHNSSDFSRDIYTAIFNQLFSI</sequence>
<protein>
    <submittedName>
        <fullName evidence="2">Uncharacterized protein</fullName>
    </submittedName>
</protein>
<keyword evidence="1" id="KW-0472">Membrane</keyword>
<evidence type="ECO:0000256" key="1">
    <source>
        <dbReference type="SAM" id="Phobius"/>
    </source>
</evidence>
<comment type="caution">
    <text evidence="2">The sequence shown here is derived from an EMBL/GenBank/DDBJ whole genome shotgun (WGS) entry which is preliminary data.</text>
</comment>
<feature type="transmembrane region" description="Helical" evidence="1">
    <location>
        <begin position="20"/>
        <end position="42"/>
    </location>
</feature>
<name>A0A2H0LYZ8_9BACT</name>
<proteinExistence type="predicted"/>
<accession>A0A2H0LYZ8</accession>
<evidence type="ECO:0000313" key="3">
    <source>
        <dbReference type="Proteomes" id="UP000229641"/>
    </source>
</evidence>